<dbReference type="GO" id="GO:0003677">
    <property type="term" value="F:DNA binding"/>
    <property type="evidence" value="ECO:0007669"/>
    <property type="project" value="InterPro"/>
</dbReference>
<dbReference type="PROSITE" id="PS51360">
    <property type="entry name" value="PLUS3"/>
    <property type="match status" value="1"/>
</dbReference>
<name>A0A316U468_9BASI</name>
<keyword evidence="4" id="KW-1185">Reference proteome</keyword>
<reference evidence="3 4" key="1">
    <citation type="journal article" date="2018" name="Mol. Biol. Evol.">
        <title>Broad Genomic Sampling Reveals a Smut Pathogenic Ancestry of the Fungal Clade Ustilaginomycotina.</title>
        <authorList>
            <person name="Kijpornyongpan T."/>
            <person name="Mondo S.J."/>
            <person name="Barry K."/>
            <person name="Sandor L."/>
            <person name="Lee J."/>
            <person name="Lipzen A."/>
            <person name="Pangilinan J."/>
            <person name="LaButti K."/>
            <person name="Hainaut M."/>
            <person name="Henrissat B."/>
            <person name="Grigoriev I.V."/>
            <person name="Spatafora J.W."/>
            <person name="Aime M.C."/>
        </authorList>
    </citation>
    <scope>NUCLEOTIDE SEQUENCE [LARGE SCALE GENOMIC DNA]</scope>
    <source>
        <strain evidence="3 4">MCA 4718</strain>
    </source>
</reference>
<protein>
    <recommendedName>
        <fullName evidence="2">Plus3 domain-containing protein</fullName>
    </recommendedName>
</protein>
<evidence type="ECO:0000259" key="2">
    <source>
        <dbReference type="PROSITE" id="PS51360"/>
    </source>
</evidence>
<feature type="compositionally biased region" description="Acidic residues" evidence="1">
    <location>
        <begin position="237"/>
        <end position="247"/>
    </location>
</feature>
<dbReference type="SMART" id="SM00719">
    <property type="entry name" value="Plus3"/>
    <property type="match status" value="1"/>
</dbReference>
<dbReference type="GeneID" id="37014503"/>
<accession>A0A316U468</accession>
<feature type="region of interest" description="Disordered" evidence="1">
    <location>
        <begin position="515"/>
        <end position="546"/>
    </location>
</feature>
<feature type="domain" description="Plus3" evidence="2">
    <location>
        <begin position="275"/>
        <end position="412"/>
    </location>
</feature>
<evidence type="ECO:0000256" key="1">
    <source>
        <dbReference type="SAM" id="MobiDB-lite"/>
    </source>
</evidence>
<evidence type="ECO:0000313" key="3">
    <source>
        <dbReference type="EMBL" id="PWN20069.1"/>
    </source>
</evidence>
<dbReference type="AlphaFoldDB" id="A0A316U468"/>
<dbReference type="InterPro" id="IPR036128">
    <property type="entry name" value="Plus3-like_sf"/>
</dbReference>
<feature type="compositionally biased region" description="Polar residues" evidence="1">
    <location>
        <begin position="527"/>
        <end position="537"/>
    </location>
</feature>
<dbReference type="OrthoDB" id="166375at2759"/>
<feature type="compositionally biased region" description="Basic residues" evidence="1">
    <location>
        <begin position="207"/>
        <end position="220"/>
    </location>
</feature>
<evidence type="ECO:0000313" key="4">
    <source>
        <dbReference type="Proteomes" id="UP000245942"/>
    </source>
</evidence>
<dbReference type="Gene3D" id="3.90.70.200">
    <property type="entry name" value="Plus-3 domain"/>
    <property type="match status" value="1"/>
</dbReference>
<dbReference type="STRING" id="1684307.A0A316U468"/>
<feature type="compositionally biased region" description="Basic residues" evidence="1">
    <location>
        <begin position="129"/>
        <end position="146"/>
    </location>
</feature>
<sequence length="560" mass="62015">MASNIDDELLALAGGGESSSDGEGAAVAASSRGASSKAKRNQRKVAAQDSSDEDAEGNSDDDDEDSGPLYPYDGSYKDYEDKMRIEALPLIERESILATRRDEILSRERARQLRGMVAAQQGRKDASSKKRKAPSAKKAKSTRKKQARADSDMDEETDDEDEEDEDDDEEEEDEDDDDRAARSSGRARKTVGQSETRNKTLQELSANRRKRAAGKAKSARHRDADESRRRGRRSSSDSEDEESEESEGYLGSDTEAKRTSGRQGRSRREEGPFVAPDLEDVNKARIGREDILKVMYRKGWEDKLIGNFVRVVADAQRDERTGKTVQRYRAYEIVGWKTGSKWYQVDTGKYTRVKLELRFAREKHEKQILFVSNSDITAEEFQRYELQARESPQRPSKRQVLEQADDWEDFVNEPWSEEVFTAVVKARKAAKQEAEAARGGLTNGNGNGKPSPLQRAQQPTNGVGGAAAASADAPKGEDVLLAELNERNRRSDRERILEAERRQAENRRLAAKAALARGSAAAGVNSGIVSGSSTPMSQLGEGAGVKKPSVVDVEIDLGDF</sequence>
<feature type="region of interest" description="Disordered" evidence="1">
    <location>
        <begin position="114"/>
        <end position="274"/>
    </location>
</feature>
<dbReference type="Pfam" id="PF03126">
    <property type="entry name" value="Plus-3"/>
    <property type="match status" value="1"/>
</dbReference>
<feature type="compositionally biased region" description="Acidic residues" evidence="1">
    <location>
        <begin position="152"/>
        <end position="178"/>
    </location>
</feature>
<feature type="region of interest" description="Disordered" evidence="1">
    <location>
        <begin position="1"/>
        <end position="79"/>
    </location>
</feature>
<proteinExistence type="predicted"/>
<dbReference type="Proteomes" id="UP000245942">
    <property type="component" value="Unassembled WGS sequence"/>
</dbReference>
<feature type="region of interest" description="Disordered" evidence="1">
    <location>
        <begin position="434"/>
        <end position="476"/>
    </location>
</feature>
<dbReference type="EMBL" id="KZ819329">
    <property type="protein sequence ID" value="PWN20069.1"/>
    <property type="molecule type" value="Genomic_DNA"/>
</dbReference>
<feature type="compositionally biased region" description="Polar residues" evidence="1">
    <location>
        <begin position="191"/>
        <end position="205"/>
    </location>
</feature>
<dbReference type="SUPFAM" id="SSF159042">
    <property type="entry name" value="Plus3-like"/>
    <property type="match status" value="1"/>
</dbReference>
<dbReference type="RefSeq" id="XP_025347229.1">
    <property type="nucleotide sequence ID" value="XM_025492769.1"/>
</dbReference>
<feature type="compositionally biased region" description="Acidic residues" evidence="1">
    <location>
        <begin position="50"/>
        <end position="66"/>
    </location>
</feature>
<organism evidence="3 4">
    <name type="scientific">Pseudomicrostroma glucosiphilum</name>
    <dbReference type="NCBI Taxonomy" id="1684307"/>
    <lineage>
        <taxon>Eukaryota</taxon>
        <taxon>Fungi</taxon>
        <taxon>Dikarya</taxon>
        <taxon>Basidiomycota</taxon>
        <taxon>Ustilaginomycotina</taxon>
        <taxon>Exobasidiomycetes</taxon>
        <taxon>Microstromatales</taxon>
        <taxon>Microstromatales incertae sedis</taxon>
        <taxon>Pseudomicrostroma</taxon>
    </lineage>
</organism>
<dbReference type="InterPro" id="IPR004343">
    <property type="entry name" value="Plus-3_dom"/>
</dbReference>
<feature type="compositionally biased region" description="Low complexity" evidence="1">
    <location>
        <begin position="18"/>
        <end position="36"/>
    </location>
</feature>
<gene>
    <name evidence="3" type="ORF">BCV69DRAFT_283601</name>
</gene>